<dbReference type="GeneID" id="84221910"/>
<evidence type="ECO:0000256" key="6">
    <source>
        <dbReference type="ARBA" id="ARBA00023008"/>
    </source>
</evidence>
<comment type="similarity">
    <text evidence="2">Belongs to the cytochrome c oxidase subunit 2 family.</text>
</comment>
<gene>
    <name evidence="11" type="ORF">AOG54_03375</name>
    <name evidence="10" type="ORF">SE19_02975</name>
</gene>
<proteinExistence type="inferred from homology"/>
<dbReference type="PANTHER" id="PTHR22888">
    <property type="entry name" value="CYTOCHROME C OXIDASE, SUBUNIT II"/>
    <property type="match status" value="1"/>
</dbReference>
<keyword evidence="5" id="KW-0249">Electron transport</keyword>
<keyword evidence="7 8" id="KW-0472">Membrane</keyword>
<dbReference type="InterPro" id="IPR008972">
    <property type="entry name" value="Cupredoxin"/>
</dbReference>
<comment type="subcellular location">
    <subcellularLocation>
        <location evidence="1">Membrane</location>
    </subcellularLocation>
</comment>
<name>A0A0Q0VTY1_9ARCH</name>
<evidence type="ECO:0000259" key="9">
    <source>
        <dbReference type="PROSITE" id="PS50857"/>
    </source>
</evidence>
<accession>A0A0Q0VTY1</accession>
<dbReference type="OrthoDB" id="56564at2157"/>
<dbReference type="PATRIC" id="fig|507754.4.peg.110"/>
<dbReference type="PROSITE" id="PS50857">
    <property type="entry name" value="COX2_CUA"/>
    <property type="match status" value="1"/>
</dbReference>
<protein>
    <submittedName>
        <fullName evidence="11">Cytochrome C oxidase</fullName>
    </submittedName>
</protein>
<dbReference type="PANTHER" id="PTHR22888:SF9">
    <property type="entry name" value="CYTOCHROME C OXIDASE SUBUNIT 2"/>
    <property type="match status" value="1"/>
</dbReference>
<dbReference type="EMBL" id="LKBG01000178">
    <property type="protein sequence ID" value="KQB35059.1"/>
    <property type="molecule type" value="Genomic_DNA"/>
</dbReference>
<dbReference type="SUPFAM" id="SSF49503">
    <property type="entry name" value="Cupredoxins"/>
    <property type="match status" value="1"/>
</dbReference>
<dbReference type="InterPro" id="IPR045187">
    <property type="entry name" value="CcO_II"/>
</dbReference>
<evidence type="ECO:0000256" key="7">
    <source>
        <dbReference type="ARBA" id="ARBA00023136"/>
    </source>
</evidence>
<evidence type="ECO:0000256" key="5">
    <source>
        <dbReference type="ARBA" id="ARBA00022982"/>
    </source>
</evidence>
<feature type="transmembrane region" description="Helical" evidence="8">
    <location>
        <begin position="87"/>
        <end position="106"/>
    </location>
</feature>
<keyword evidence="6" id="KW-0186">Copper</keyword>
<keyword evidence="4" id="KW-0479">Metal-binding</keyword>
<evidence type="ECO:0000256" key="4">
    <source>
        <dbReference type="ARBA" id="ARBA00022723"/>
    </source>
</evidence>
<evidence type="ECO:0000313" key="10">
    <source>
        <dbReference type="EMBL" id="KPV47008.1"/>
    </source>
</evidence>
<dbReference type="RefSeq" id="WP_048101946.1">
    <property type="nucleotide sequence ID" value="NZ_JBBYJF010000001.1"/>
</dbReference>
<dbReference type="GO" id="GO:0016020">
    <property type="term" value="C:membrane"/>
    <property type="evidence" value="ECO:0007669"/>
    <property type="project" value="UniProtKB-SubCell"/>
</dbReference>
<dbReference type="GO" id="GO:0042773">
    <property type="term" value="P:ATP synthesis coupled electron transport"/>
    <property type="evidence" value="ECO:0007669"/>
    <property type="project" value="TreeGrafter"/>
</dbReference>
<evidence type="ECO:0000313" key="13">
    <source>
        <dbReference type="Proteomes" id="UP000050515"/>
    </source>
</evidence>
<dbReference type="GO" id="GO:0005507">
    <property type="term" value="F:copper ion binding"/>
    <property type="evidence" value="ECO:0007669"/>
    <property type="project" value="InterPro"/>
</dbReference>
<evidence type="ECO:0000256" key="8">
    <source>
        <dbReference type="SAM" id="Phobius"/>
    </source>
</evidence>
<evidence type="ECO:0000313" key="12">
    <source>
        <dbReference type="Proteomes" id="UP000050320"/>
    </source>
</evidence>
<evidence type="ECO:0000256" key="2">
    <source>
        <dbReference type="ARBA" id="ARBA00007866"/>
    </source>
</evidence>
<feature type="transmembrane region" description="Helical" evidence="8">
    <location>
        <begin position="29"/>
        <end position="52"/>
    </location>
</feature>
<dbReference type="Proteomes" id="UP000050320">
    <property type="component" value="Unassembled WGS sequence"/>
</dbReference>
<keyword evidence="12" id="KW-1185">Reference proteome</keyword>
<dbReference type="Proteomes" id="UP000050515">
    <property type="component" value="Unassembled WGS sequence"/>
</dbReference>
<comment type="caution">
    <text evidence="11">The sequence shown here is derived from an EMBL/GenBank/DDBJ whole genome shotgun (WGS) entry which is preliminary data.</text>
</comment>
<organism evidence="11 12">
    <name type="scientific">Acidiplasma aeolicum</name>
    <dbReference type="NCBI Taxonomy" id="507754"/>
    <lineage>
        <taxon>Archaea</taxon>
        <taxon>Methanobacteriati</taxon>
        <taxon>Thermoplasmatota</taxon>
        <taxon>Thermoplasmata</taxon>
        <taxon>Thermoplasmatales</taxon>
        <taxon>Ferroplasmaceae</taxon>
        <taxon>Acidiplasma</taxon>
    </lineage>
</organism>
<keyword evidence="8" id="KW-0812">Transmembrane</keyword>
<evidence type="ECO:0000256" key="1">
    <source>
        <dbReference type="ARBA" id="ARBA00004370"/>
    </source>
</evidence>
<dbReference type="CDD" id="cd13842">
    <property type="entry name" value="CuRO_HCO_II_like"/>
    <property type="match status" value="1"/>
</dbReference>
<keyword evidence="3" id="KW-0813">Transport</keyword>
<reference evidence="10 13" key="1">
    <citation type="submission" date="2015-09" db="EMBL/GenBank/DDBJ databases">
        <title>Draft genome sequence of Acidiplasma aeolicum DSM 18409.</title>
        <authorList>
            <person name="Hemp J."/>
        </authorList>
    </citation>
    <scope>NUCLEOTIDE SEQUENCE [LARGE SCALE GENOMIC DNA]</scope>
    <source>
        <strain evidence="10 13">V</strain>
    </source>
</reference>
<evidence type="ECO:0000313" key="11">
    <source>
        <dbReference type="EMBL" id="KQB35059.1"/>
    </source>
</evidence>
<dbReference type="InterPro" id="IPR002429">
    <property type="entry name" value="CcO_II-like_C"/>
</dbReference>
<dbReference type="Gene3D" id="2.60.40.420">
    <property type="entry name" value="Cupredoxins - blue copper proteins"/>
    <property type="match status" value="1"/>
</dbReference>
<dbReference type="EMBL" id="LJCQ01000148">
    <property type="protein sequence ID" value="KPV47008.1"/>
    <property type="molecule type" value="Genomic_DNA"/>
</dbReference>
<dbReference type="Pfam" id="PF00116">
    <property type="entry name" value="COX2"/>
    <property type="match status" value="1"/>
</dbReference>
<feature type="domain" description="Cytochrome oxidase subunit II copper A binding" evidence="9">
    <location>
        <begin position="128"/>
        <end position="238"/>
    </location>
</feature>
<sequence length="273" mass="30877">MFNILNILPNAYQLIPKGSITGAEITSIYLAYIIPGIVIGAGFAFWYIYVFLKSWKRHEEFDENAPYNPDEDMRPGRIENIERGNKTIFKVFVLFVVIVLISLLVYDLPPAYGIRVAGAAPSAPTDNHHYLDIDVVGYQWQWIFIYPNGSSTRHFAVLPANTPIQFNVTSVDVMHSFYLINVTKVDAFPGHYNYIWTNITTPGLYHFECVELCGLGHAHMRGPAFVLPYSQWKTWESQQKPGEMNETFVYNGVTYSYGPTLYGATPTPPSAGD</sequence>
<dbReference type="InterPro" id="IPR001505">
    <property type="entry name" value="Copper_CuA"/>
</dbReference>
<dbReference type="AlphaFoldDB" id="A0A0Q0VTY1"/>
<dbReference type="GO" id="GO:0004129">
    <property type="term" value="F:cytochrome-c oxidase activity"/>
    <property type="evidence" value="ECO:0007669"/>
    <property type="project" value="InterPro"/>
</dbReference>
<reference evidence="11 12" key="2">
    <citation type="submission" date="2015-09" db="EMBL/GenBank/DDBJ databases">
        <title>Heavy metals and arsenic resistance mechanisms in polyextremophilic archaea of the family Ferroplasmaceae.</title>
        <authorList>
            <person name="Bulaev A.G."/>
            <person name="Kanygina A.V."/>
        </authorList>
    </citation>
    <scope>NUCLEOTIDE SEQUENCE [LARGE SCALE GENOMIC DNA]</scope>
    <source>
        <strain evidence="11 12">VT</strain>
    </source>
</reference>
<dbReference type="PROSITE" id="PS00078">
    <property type="entry name" value="COX2"/>
    <property type="match status" value="1"/>
</dbReference>
<evidence type="ECO:0000256" key="3">
    <source>
        <dbReference type="ARBA" id="ARBA00022448"/>
    </source>
</evidence>
<keyword evidence="8" id="KW-1133">Transmembrane helix</keyword>